<protein>
    <recommendedName>
        <fullName evidence="2">Zinc-ribbon domain-containing protein</fullName>
    </recommendedName>
</protein>
<keyword evidence="1" id="KW-1133">Transmembrane helix</keyword>
<dbReference type="eggNOG" id="COG5263">
    <property type="taxonomic scope" value="Bacteria"/>
</dbReference>
<dbReference type="PANTHER" id="PTHR37841">
    <property type="entry name" value="GLR2918 PROTEIN"/>
    <property type="match status" value="1"/>
</dbReference>
<dbReference type="OrthoDB" id="5637at2"/>
<dbReference type="InterPro" id="IPR032774">
    <property type="entry name" value="WG_beta_rep"/>
</dbReference>
<feature type="transmembrane region" description="Helical" evidence="1">
    <location>
        <begin position="79"/>
        <end position="103"/>
    </location>
</feature>
<evidence type="ECO:0000256" key="1">
    <source>
        <dbReference type="SAM" id="Phobius"/>
    </source>
</evidence>
<dbReference type="Pfam" id="PF14903">
    <property type="entry name" value="WG_beta_rep"/>
    <property type="match status" value="5"/>
</dbReference>
<dbReference type="KEGG" id="bco:Bcell_3728"/>
<proteinExistence type="predicted"/>
<keyword evidence="1" id="KW-0472">Membrane</keyword>
<dbReference type="EMBL" id="CP002394">
    <property type="protein sequence ID" value="ADU31968.1"/>
    <property type="molecule type" value="Genomic_DNA"/>
</dbReference>
<evidence type="ECO:0000313" key="4">
    <source>
        <dbReference type="Proteomes" id="UP000001401"/>
    </source>
</evidence>
<evidence type="ECO:0000259" key="2">
    <source>
        <dbReference type="Pfam" id="PF13240"/>
    </source>
</evidence>
<dbReference type="HOGENOM" id="CLU_030408_1_1_9"/>
<evidence type="ECO:0000313" key="3">
    <source>
        <dbReference type="EMBL" id="ADU31968.1"/>
    </source>
</evidence>
<name>E6TT60_EVAC2</name>
<keyword evidence="4" id="KW-1185">Reference proteome</keyword>
<accession>E6TT60</accession>
<reference evidence="3 4" key="1">
    <citation type="submission" date="2010-12" db="EMBL/GenBank/DDBJ databases">
        <title>Complete sequence of Bacillus cellulosilyticus DSM 2522.</title>
        <authorList>
            <consortium name="US DOE Joint Genome Institute"/>
            <person name="Lucas S."/>
            <person name="Copeland A."/>
            <person name="Lapidus A."/>
            <person name="Cheng J.-F."/>
            <person name="Bruce D."/>
            <person name="Goodwin L."/>
            <person name="Pitluck S."/>
            <person name="Chertkov O."/>
            <person name="Detter J.C."/>
            <person name="Han C."/>
            <person name="Tapia R."/>
            <person name="Land M."/>
            <person name="Hauser L."/>
            <person name="Jeffries C."/>
            <person name="Kyrpides N."/>
            <person name="Ivanova N."/>
            <person name="Mikhailova N."/>
            <person name="Brumm P."/>
            <person name="Mead D."/>
            <person name="Woyke T."/>
        </authorList>
    </citation>
    <scope>NUCLEOTIDE SEQUENCE [LARGE SCALE GENOMIC DNA]</scope>
    <source>
        <strain evidence="4">ATCC 21833 / DSM 2522 / FERM P-1141 / JCM 9156 / N-4</strain>
    </source>
</reference>
<gene>
    <name evidence="3" type="ordered locus">Bcell_3728</name>
</gene>
<sequence>MLKCTSCGADLREDAKFCVKCGAKAEVKTATESPVTEEEKLDSYFNHQEEQESPSNEVVTTSIEQSDEKSPSFFRKFRLWIIAGSSALAVIALLIVLSTQFIFGQEKTWFVTVNHNEQAGFINAAGEEQIAHQYEVPFLLHFYYWDRYWDIDEIRAFYFTEDYHVVRISDKFGYINRDGRYAINPQFDTATSFVDGLALVSKDGMYGFIDEDGNTVINFEFDYAEPFSDGLALVGIQSNYGFIDKNGEMVINPRYDDAYSFSEGLARVEVNGEYGYIDKNGEMVISPQFDFAMDFSDERARVYIGDNLGFIDKNGQMVINPQFQFALPFSEGLAPVAKDDKIGYIDVDGVYVIDPQFDFAGPFHEGLAAVSIGGKVGFINKEGRIVINPQYDQALPFYNGVALVVTDNHDTRTFKYINEDNEEIYSFNLDY</sequence>
<dbReference type="AlphaFoldDB" id="E6TT60"/>
<dbReference type="SUPFAM" id="SSF69360">
    <property type="entry name" value="Cell wall binding repeat"/>
    <property type="match status" value="1"/>
</dbReference>
<dbReference type="Proteomes" id="UP000001401">
    <property type="component" value="Chromosome"/>
</dbReference>
<dbReference type="RefSeq" id="WP_013490299.1">
    <property type="nucleotide sequence ID" value="NC_014829.1"/>
</dbReference>
<organism evidence="3 4">
    <name type="scientific">Evansella cellulosilytica (strain ATCC 21833 / DSM 2522 / FERM P-1141 / JCM 9156 / N-4)</name>
    <name type="common">Bacillus cellulosilyticus</name>
    <dbReference type="NCBI Taxonomy" id="649639"/>
    <lineage>
        <taxon>Bacteria</taxon>
        <taxon>Bacillati</taxon>
        <taxon>Bacillota</taxon>
        <taxon>Bacilli</taxon>
        <taxon>Bacillales</taxon>
        <taxon>Bacillaceae</taxon>
        <taxon>Evansella</taxon>
    </lineage>
</organism>
<dbReference type="Pfam" id="PF13240">
    <property type="entry name" value="Zn_Ribbon_1"/>
    <property type="match status" value="1"/>
</dbReference>
<dbReference type="InterPro" id="IPR026870">
    <property type="entry name" value="Zinc_ribbon_dom"/>
</dbReference>
<feature type="domain" description="Zinc-ribbon" evidence="2">
    <location>
        <begin position="3"/>
        <end position="24"/>
    </location>
</feature>
<dbReference type="STRING" id="649639.Bcell_3728"/>
<dbReference type="PANTHER" id="PTHR37841:SF1">
    <property type="entry name" value="DUF3298 DOMAIN-CONTAINING PROTEIN"/>
    <property type="match status" value="1"/>
</dbReference>
<keyword evidence="1" id="KW-0812">Transmembrane</keyword>